<gene>
    <name evidence="2" type="ORF">CLV71_1099</name>
</gene>
<evidence type="ECO:0008006" key="4">
    <source>
        <dbReference type="Google" id="ProtNLM"/>
    </source>
</evidence>
<name>A0A4R7VF03_9PSEU</name>
<dbReference type="EMBL" id="SOCP01000009">
    <property type="protein sequence ID" value="TDV47774.1"/>
    <property type="molecule type" value="Genomic_DNA"/>
</dbReference>
<accession>A0A4R7VF03</accession>
<organism evidence="2 3">
    <name type="scientific">Actinophytocola oryzae</name>
    <dbReference type="NCBI Taxonomy" id="502181"/>
    <lineage>
        <taxon>Bacteria</taxon>
        <taxon>Bacillati</taxon>
        <taxon>Actinomycetota</taxon>
        <taxon>Actinomycetes</taxon>
        <taxon>Pseudonocardiales</taxon>
        <taxon>Pseudonocardiaceae</taxon>
    </lineage>
</organism>
<dbReference type="RefSeq" id="WP_133905079.1">
    <property type="nucleotide sequence ID" value="NZ_SOCP01000009.1"/>
</dbReference>
<feature type="compositionally biased region" description="Pro residues" evidence="1">
    <location>
        <begin position="218"/>
        <end position="243"/>
    </location>
</feature>
<evidence type="ECO:0000313" key="3">
    <source>
        <dbReference type="Proteomes" id="UP000294927"/>
    </source>
</evidence>
<proteinExistence type="predicted"/>
<reference evidence="2 3" key="1">
    <citation type="submission" date="2019-03" db="EMBL/GenBank/DDBJ databases">
        <title>Genomic Encyclopedia of Archaeal and Bacterial Type Strains, Phase II (KMG-II): from individual species to whole genera.</title>
        <authorList>
            <person name="Goeker M."/>
        </authorList>
    </citation>
    <scope>NUCLEOTIDE SEQUENCE [LARGE SCALE GENOMIC DNA]</scope>
    <source>
        <strain evidence="2 3">DSM 45499</strain>
    </source>
</reference>
<dbReference type="OrthoDB" id="9812156at2"/>
<dbReference type="Proteomes" id="UP000294927">
    <property type="component" value="Unassembled WGS sequence"/>
</dbReference>
<evidence type="ECO:0000256" key="1">
    <source>
        <dbReference type="SAM" id="MobiDB-lite"/>
    </source>
</evidence>
<keyword evidence="3" id="KW-1185">Reference proteome</keyword>
<feature type="compositionally biased region" description="Low complexity" evidence="1">
    <location>
        <begin position="185"/>
        <end position="217"/>
    </location>
</feature>
<comment type="caution">
    <text evidence="2">The sequence shown here is derived from an EMBL/GenBank/DDBJ whole genome shotgun (WGS) entry which is preliminary data.</text>
</comment>
<dbReference type="AlphaFoldDB" id="A0A4R7VF03"/>
<feature type="region of interest" description="Disordered" evidence="1">
    <location>
        <begin position="175"/>
        <end position="243"/>
    </location>
</feature>
<sequence length="297" mass="30626">MVENSTSGLAMVAAEVVVTVTREEQHQDALAGYAPAPGGRRRVAVELAWCVVGAGKYRGEHAIEVRLDGRRVGELTYPMSQRYAPLVTWARGQGGRAGCEAVVEGGERGLQLTLRLPRDLDNLPAVATAATEPATAVHAVPNPQGTFARHRRAWVVAGAVTAVLFFVAIANGDEDADVSPSAADETTTTAAVPTTTETTTTTTTPPPTTTTTTTTTVVPPPPPAPPQTQEPVAPPPAVEPPPVSQCDPNYSGCVPIASDVDCAGGSGNGPAYADGPVTVIGNDIYDLDRDGNGVACE</sequence>
<protein>
    <recommendedName>
        <fullName evidence="4">Excalibur calcium-binding domain-containing protein</fullName>
    </recommendedName>
</protein>
<evidence type="ECO:0000313" key="2">
    <source>
        <dbReference type="EMBL" id="TDV47774.1"/>
    </source>
</evidence>